<keyword evidence="2" id="KW-1185">Reference proteome</keyword>
<dbReference type="EMBL" id="JBEPLV010000007">
    <property type="protein sequence ID" value="MET3548868.1"/>
    <property type="molecule type" value="Genomic_DNA"/>
</dbReference>
<evidence type="ECO:0000313" key="2">
    <source>
        <dbReference type="Proteomes" id="UP001549098"/>
    </source>
</evidence>
<reference evidence="1 2" key="1">
    <citation type="submission" date="2024-06" db="EMBL/GenBank/DDBJ databases">
        <title>Genomic Encyclopedia of Type Strains, Phase IV (KMG-IV): sequencing the most valuable type-strain genomes for metagenomic binning, comparative biology and taxonomic classification.</title>
        <authorList>
            <person name="Goeker M."/>
        </authorList>
    </citation>
    <scope>NUCLEOTIDE SEQUENCE [LARGE SCALE GENOMIC DNA]</scope>
    <source>
        <strain evidence="1 2">DSM 17253</strain>
    </source>
</reference>
<gene>
    <name evidence="1" type="ORF">ABID47_005500</name>
</gene>
<evidence type="ECO:0000313" key="1">
    <source>
        <dbReference type="EMBL" id="MET3548868.1"/>
    </source>
</evidence>
<accession>A0ABV2FAR7</accession>
<name>A0ABV2FAR7_9BACL</name>
<organism evidence="1 2">
    <name type="scientific">Paenibacillus favisporus</name>
    <dbReference type="NCBI Taxonomy" id="221028"/>
    <lineage>
        <taxon>Bacteria</taxon>
        <taxon>Bacillati</taxon>
        <taxon>Bacillota</taxon>
        <taxon>Bacilli</taxon>
        <taxon>Bacillales</taxon>
        <taxon>Paenibacillaceae</taxon>
        <taxon>Paenibacillus</taxon>
    </lineage>
</organism>
<proteinExistence type="predicted"/>
<comment type="caution">
    <text evidence="1">The sequence shown here is derived from an EMBL/GenBank/DDBJ whole genome shotgun (WGS) entry which is preliminary data.</text>
</comment>
<protein>
    <submittedName>
        <fullName evidence="1">Uncharacterized protein</fullName>
    </submittedName>
</protein>
<sequence>MSYKSSGLSLIIAFGGANTAFRRPFWYIMGTEWLLPGGTSLEANNVVEYTKGKCNVLTERDFCSAAFQVRC</sequence>
<dbReference type="Proteomes" id="UP001549098">
    <property type="component" value="Unassembled WGS sequence"/>
</dbReference>